<gene>
    <name evidence="2" type="ORF">CGC59_11965</name>
</gene>
<sequence>MGSSYLNINIRITVAGKIQFSAVKQIEIANSIELLTTTAKVELPREFKNTRKDGQSFSIERKNLLELIKVGDSIHIEAGYNGDYFTEFEGYITQIGADIPLLLTCEDEMYQLKNKPLINKTYASVSLKQLLKDIAPDYETEVLDMQLGKLMIERSSPYKVLEELKKQYGVHCSFREKKLIAGLKIDFKSKVIHHFIFDKNFRQSKDLKYKTKNERKVLLKAESSQKGTSKKVSYQYGEEGGGERTLHAPTNLTLEELKAFTEKTYNSSVFDGYEGTLEGFGYPRTQVGDTIALTDPNYPDKHRDGLYLLESVTTLLNAQDGFKRKSKLSMKLSNTNSTDTTELWNKPLQPQLLP</sequence>
<evidence type="ECO:0008006" key="4">
    <source>
        <dbReference type="Google" id="ProtNLM"/>
    </source>
</evidence>
<accession>A0A250F8N4</accession>
<dbReference type="Proteomes" id="UP000217334">
    <property type="component" value="Chromosome"/>
</dbReference>
<protein>
    <recommendedName>
        <fullName evidence="4">Phage protein D</fullName>
    </recommendedName>
</protein>
<dbReference type="AlphaFoldDB" id="A0A250F8N4"/>
<organism evidence="2 3">
    <name type="scientific">Capnocytophaga sputigena</name>
    <dbReference type="NCBI Taxonomy" id="1019"/>
    <lineage>
        <taxon>Bacteria</taxon>
        <taxon>Pseudomonadati</taxon>
        <taxon>Bacteroidota</taxon>
        <taxon>Flavobacteriia</taxon>
        <taxon>Flavobacteriales</taxon>
        <taxon>Flavobacteriaceae</taxon>
        <taxon>Capnocytophaga</taxon>
    </lineage>
</organism>
<feature type="compositionally biased region" description="Polar residues" evidence="1">
    <location>
        <begin position="332"/>
        <end position="343"/>
    </location>
</feature>
<name>A0A250F8N4_CAPSP</name>
<dbReference type="EMBL" id="CP022383">
    <property type="protein sequence ID" value="ATA80346.1"/>
    <property type="molecule type" value="Genomic_DNA"/>
</dbReference>
<evidence type="ECO:0000313" key="3">
    <source>
        <dbReference type="Proteomes" id="UP000217334"/>
    </source>
</evidence>
<feature type="region of interest" description="Disordered" evidence="1">
    <location>
        <begin position="332"/>
        <end position="354"/>
    </location>
</feature>
<proteinExistence type="predicted"/>
<evidence type="ECO:0000256" key="1">
    <source>
        <dbReference type="SAM" id="MobiDB-lite"/>
    </source>
</evidence>
<dbReference type="RefSeq" id="WP_095902095.1">
    <property type="nucleotide sequence ID" value="NZ_CP022383.1"/>
</dbReference>
<reference evidence="3" key="1">
    <citation type="submission" date="2017-06" db="EMBL/GenBank/DDBJ databases">
        <title>Capnocytophaga spp. assemblies.</title>
        <authorList>
            <person name="Gulvik C.A."/>
        </authorList>
    </citation>
    <scope>NUCLEOTIDE SEQUENCE [LARGE SCALE GENOMIC DNA]</scope>
    <source>
        <strain evidence="3">H4486</strain>
    </source>
</reference>
<evidence type="ECO:0000313" key="2">
    <source>
        <dbReference type="EMBL" id="ATA80346.1"/>
    </source>
</evidence>